<dbReference type="EMBL" id="FQZU01000002">
    <property type="protein sequence ID" value="SHI75285.1"/>
    <property type="molecule type" value="Genomic_DNA"/>
</dbReference>
<proteinExistence type="predicted"/>
<feature type="signal peptide" evidence="1">
    <location>
        <begin position="1"/>
        <end position="22"/>
    </location>
</feature>
<reference evidence="3" key="1">
    <citation type="submission" date="2016-11" db="EMBL/GenBank/DDBJ databases">
        <authorList>
            <person name="Varghese N."/>
            <person name="Submissions S."/>
        </authorList>
    </citation>
    <scope>NUCLEOTIDE SEQUENCE [LARGE SCALE GENOMIC DNA]</scope>
    <source>
        <strain evidence="3">DSM 16219</strain>
    </source>
</reference>
<sequence length="116" mass="12565">MRKHVFCAVLLVGALLAIPAMAEKIELTDMELAEISAQGWGPEVDIASSVYTESVSDLVRTPELFTTPFTQDQHGMELTIAPTTISIDSITADTDFGTFIIGDLKMNVSAKVTVLY</sequence>
<dbReference type="RefSeq" id="WP_073472418.1">
    <property type="nucleotide sequence ID" value="NZ_FQZU01000002.1"/>
</dbReference>
<evidence type="ECO:0000313" key="2">
    <source>
        <dbReference type="EMBL" id="SHI75285.1"/>
    </source>
</evidence>
<evidence type="ECO:0000313" key="3">
    <source>
        <dbReference type="Proteomes" id="UP000183994"/>
    </source>
</evidence>
<accession>A0A1M6DQ30</accession>
<evidence type="ECO:0000256" key="1">
    <source>
        <dbReference type="SAM" id="SignalP"/>
    </source>
</evidence>
<dbReference type="Proteomes" id="UP000183994">
    <property type="component" value="Unassembled WGS sequence"/>
</dbReference>
<organism evidence="2 3">
    <name type="scientific">Desulfatibacillum alkenivorans DSM 16219</name>
    <dbReference type="NCBI Taxonomy" id="1121393"/>
    <lineage>
        <taxon>Bacteria</taxon>
        <taxon>Pseudomonadati</taxon>
        <taxon>Thermodesulfobacteriota</taxon>
        <taxon>Desulfobacteria</taxon>
        <taxon>Desulfobacterales</taxon>
        <taxon>Desulfatibacillaceae</taxon>
        <taxon>Desulfatibacillum</taxon>
    </lineage>
</organism>
<keyword evidence="3" id="KW-1185">Reference proteome</keyword>
<dbReference type="OrthoDB" id="9914412at2"/>
<protein>
    <submittedName>
        <fullName evidence="2">Uncharacterized protein</fullName>
    </submittedName>
</protein>
<name>A0A1M6DQ30_9BACT</name>
<gene>
    <name evidence="2" type="ORF">SAMN02745216_00428</name>
</gene>
<keyword evidence="1" id="KW-0732">Signal</keyword>
<dbReference type="AlphaFoldDB" id="A0A1M6DQ30"/>
<feature type="chain" id="PRO_5013246150" evidence="1">
    <location>
        <begin position="23"/>
        <end position="116"/>
    </location>
</feature>